<dbReference type="EMBL" id="VMNW02000012">
    <property type="protein sequence ID" value="KAA9162596.1"/>
    <property type="molecule type" value="Genomic_DNA"/>
</dbReference>
<keyword evidence="2" id="KW-1185">Reference proteome</keyword>
<dbReference type="RefSeq" id="WP_144747889.1">
    <property type="nucleotide sequence ID" value="NZ_VMNW02000012.1"/>
</dbReference>
<organism evidence="1 2">
    <name type="scientific">Amycolatopsis acidicola</name>
    <dbReference type="NCBI Taxonomy" id="2596893"/>
    <lineage>
        <taxon>Bacteria</taxon>
        <taxon>Bacillati</taxon>
        <taxon>Actinomycetota</taxon>
        <taxon>Actinomycetes</taxon>
        <taxon>Pseudonocardiales</taxon>
        <taxon>Pseudonocardiaceae</taxon>
        <taxon>Amycolatopsis</taxon>
    </lineage>
</organism>
<comment type="caution">
    <text evidence="1">The sequence shown here is derived from an EMBL/GenBank/DDBJ whole genome shotgun (WGS) entry which is preliminary data.</text>
</comment>
<dbReference type="Proteomes" id="UP000319769">
    <property type="component" value="Unassembled WGS sequence"/>
</dbReference>
<sequence length="454" mass="49625">MRTSAVRQPPARTVLEREIRGRRLTLGEFVDFADRFAREHGESGTVSLRHLNRLVAGRGPGGGPVGLPRPGTARLLERIFGIGIQELLEPPQVRLDSGAPGRSEIAETLVGYYGADEFAYRVDCAGDERVTSIVTRPEWLSGAVTLEPGSERFDLVPAQSLVDPRTDVKRDAEMVDAPLYRLLDIDIGPGGVSGTFGRVSFMDYALGPDLLEAELPGPVDTWQLRPRYLPDLDAVWHLPGRLCAGGVAALCAIARPAEGNRPADYALLVQRRSDRVVNGAGRLSVIPKAFHQPLTDHRGDLPIRATLLREMEEELFGRAEVDSAAAAAAAAPMHVSRLTEPMRWLLGAPGRLRLECTGFGLNLVSGNYEFAGLVVVEDEEFWTRFGGHIEANWEASGLQVYSSVDTELTAELVADDDWSNEGLFALLQGFRRLTECGGERARLPEVRSRMASAR</sequence>
<gene>
    <name evidence="1" type="ORF">FPZ12_011100</name>
</gene>
<protein>
    <submittedName>
        <fullName evidence="1">Transcriptional regulator</fullName>
    </submittedName>
</protein>
<accession>A0A5N0V872</accession>
<name>A0A5N0V872_9PSEU</name>
<reference evidence="1" key="1">
    <citation type="submission" date="2019-09" db="EMBL/GenBank/DDBJ databases">
        <authorList>
            <person name="Teo W.F.A."/>
            <person name="Duangmal K."/>
        </authorList>
    </citation>
    <scope>NUCLEOTIDE SEQUENCE [LARGE SCALE GENOMIC DNA]</scope>
    <source>
        <strain evidence="1">K81G1</strain>
    </source>
</reference>
<evidence type="ECO:0000313" key="1">
    <source>
        <dbReference type="EMBL" id="KAA9162596.1"/>
    </source>
</evidence>
<evidence type="ECO:0000313" key="2">
    <source>
        <dbReference type="Proteomes" id="UP000319769"/>
    </source>
</evidence>
<dbReference type="OrthoDB" id="3576575at2"/>
<dbReference type="AlphaFoldDB" id="A0A5N0V872"/>
<proteinExistence type="predicted"/>